<dbReference type="Gene3D" id="1.20.1260.10">
    <property type="match status" value="1"/>
</dbReference>
<dbReference type="RefSeq" id="WP_149072509.1">
    <property type="nucleotide sequence ID" value="NZ_VTHL01000025.1"/>
</dbReference>
<evidence type="ECO:0000259" key="1">
    <source>
        <dbReference type="Pfam" id="PF09537"/>
    </source>
</evidence>
<accession>A0A5D6UVD9</accession>
<comment type="caution">
    <text evidence="2">The sequence shown here is derived from an EMBL/GenBank/DDBJ whole genome shotgun (WGS) entry which is preliminary data.</text>
</comment>
<keyword evidence="3" id="KW-1185">Reference proteome</keyword>
<dbReference type="Proteomes" id="UP000322791">
    <property type="component" value="Unassembled WGS sequence"/>
</dbReference>
<dbReference type="AlphaFoldDB" id="A0A5D6UVD9"/>
<evidence type="ECO:0000313" key="2">
    <source>
        <dbReference type="EMBL" id="TYZ06359.1"/>
    </source>
</evidence>
<feature type="domain" description="DUF2383" evidence="1">
    <location>
        <begin position="8"/>
        <end position="124"/>
    </location>
</feature>
<dbReference type="InterPro" id="IPR012347">
    <property type="entry name" value="Ferritin-like"/>
</dbReference>
<gene>
    <name evidence="2" type="ORF">FY528_18480</name>
</gene>
<evidence type="ECO:0000313" key="3">
    <source>
        <dbReference type="Proteomes" id="UP000322791"/>
    </source>
</evidence>
<proteinExistence type="predicted"/>
<dbReference type="Pfam" id="PF09537">
    <property type="entry name" value="DUF2383"/>
    <property type="match status" value="1"/>
</dbReference>
<name>A0A5D6UVD9_9BACT</name>
<organism evidence="2 3">
    <name type="scientific">Hymenobacter lutimineralis</name>
    <dbReference type="NCBI Taxonomy" id="2606448"/>
    <lineage>
        <taxon>Bacteria</taxon>
        <taxon>Pseudomonadati</taxon>
        <taxon>Bacteroidota</taxon>
        <taxon>Cytophagia</taxon>
        <taxon>Cytophagales</taxon>
        <taxon>Hymenobacteraceae</taxon>
        <taxon>Hymenobacter</taxon>
    </lineage>
</organism>
<dbReference type="PIRSF" id="PIRSF029477">
    <property type="entry name" value="UCP029477"/>
    <property type="match status" value="1"/>
</dbReference>
<dbReference type="NCBIfam" id="TIGR02284">
    <property type="entry name" value="PA2169 family four-helix-bundle protein"/>
    <property type="match status" value="1"/>
</dbReference>
<sequence length="158" mass="16903">MSAITENTARAFNDLVEINKTATKGYQEAAEGVTSPDLRSELSKFSQQRAQFAADLEQAARRIGVEAPSQESTIGGALTDAAAALHRGWINIKSAVTGQNDSAILGECETGDATALQAYEVALRSSELPVEARTVIQQQHSDILSAKNWVTQQKGRVS</sequence>
<dbReference type="EMBL" id="VTHL01000025">
    <property type="protein sequence ID" value="TYZ06359.1"/>
    <property type="molecule type" value="Genomic_DNA"/>
</dbReference>
<dbReference type="InterPro" id="IPR016920">
    <property type="entry name" value="UCP029477"/>
</dbReference>
<protein>
    <submittedName>
        <fullName evidence="2">PA2169 family four-helix-bundle protein</fullName>
    </submittedName>
</protein>
<dbReference type="InterPro" id="IPR011971">
    <property type="entry name" value="CHP02284"/>
</dbReference>
<reference evidence="2 3" key="1">
    <citation type="submission" date="2019-08" db="EMBL/GenBank/DDBJ databases">
        <authorList>
            <person name="Seo M.-J."/>
        </authorList>
    </citation>
    <scope>NUCLEOTIDE SEQUENCE [LARGE SCALE GENOMIC DNA]</scope>
    <source>
        <strain evidence="2 3">KIGAM108</strain>
    </source>
</reference>
<dbReference type="InterPro" id="IPR019052">
    <property type="entry name" value="DUF2383"/>
</dbReference>